<evidence type="ECO:0000256" key="15">
    <source>
        <dbReference type="ARBA" id="ARBA00022989"/>
    </source>
</evidence>
<evidence type="ECO:0000256" key="14">
    <source>
        <dbReference type="ARBA" id="ARBA00022912"/>
    </source>
</evidence>
<feature type="domain" description="Ig-like" evidence="27">
    <location>
        <begin position="390"/>
        <end position="453"/>
    </location>
</feature>
<comment type="catalytic activity">
    <reaction evidence="21">
        <text>O-phospho-L-tyrosyl-[protein] + H2O = L-tyrosyl-[protein] + phosphate</text>
        <dbReference type="Rhea" id="RHEA:10684"/>
        <dbReference type="Rhea" id="RHEA-COMP:10136"/>
        <dbReference type="Rhea" id="RHEA-COMP:20101"/>
        <dbReference type="ChEBI" id="CHEBI:15377"/>
        <dbReference type="ChEBI" id="CHEBI:43474"/>
        <dbReference type="ChEBI" id="CHEBI:46858"/>
        <dbReference type="ChEBI" id="CHEBI:61978"/>
        <dbReference type="EC" id="3.1.3.48"/>
    </reaction>
</comment>
<keyword evidence="8" id="KW-0272">Extracellular matrix</keyword>
<comment type="subunit">
    <text evidence="22">May interact with L1CAM. May interact with ITGB1/ITGA1 heterodimer and ITGB1/ITGA2 heterodimer as well as with ANK3.</text>
</comment>
<evidence type="ECO:0000256" key="6">
    <source>
        <dbReference type="ARBA" id="ARBA00022475"/>
    </source>
</evidence>
<sequence>MEVEQLPTITESSPSSLIAFPFDESFPMTCEAKGNPKPEYRWTKNGEEFDPYQDPKLIKEDNSGTFVIPNTGNLTEYQGTYRCYAENELGTAITEEIEFVVPHVPKFPKEKIDPIKVEEGQPVILECNPPKGIPPLQIYWMTIDLQHIEQDERVSMGLNGDLFFSNALEKDSRRDYCCFAAFPRIRTIVQKNAIPMHSNSILERKPSLLMPSGVKSETQLVKGDELLLECIAEGFPTPKIEWVRMGHRLPDRATIENHGKLLSIDRVNEDDSGKYRCKAKNIHGEANHSFDVSVEEPPKWVSEPESQLSTIGSDVQIKCSATGTPQPTIQWRVNGKPLKGMFSVLDDTIVLHNAKSIDSAVYQCEASNRHGTLLANANIMIMSLEYSAVEGKSVVMHCKVFSSPNKDDSTGSVEGPRFTVHQNGSLEIHNVEKEDMGQYTCYTKNTEGKSAITALLDVKGMKRNTRRHVFNTQLGPCVFLNTIVWEKDDMEIALNHTENSGYFLEDGILQIVNVSHRDHGMYKCVARTPVDQDTASALLIVLDVPDAPENLVLSEHKGRSVKLKWIPGDDHNSSTTDFIIEYEESQWEPGNWNELQRVPGNHGSAVLKLYGHVDYRFRVSGVNAVGRGRPSEPTERYKTPPAAPDKNPENIKIEGHLAHEMDINWEPLSPIEHNGPGLEYKVSYKRQDVEEDWHEHVVKRHSFVVKGTPTFVPYEVRIQARNYQGWGPEPKVMTGYSGEDFPSAAPDDVAVEVMNNSLVKVSWTRVHKEKLHGHLGGYRINWWRLRSLLDSKKTQGNKHTLTFPGDRNHAMVPALAPFSEYSLIVMTFNGRGNGPGSHAVNFKTPEGVPEENPVFRVTDVQKHTVALTWAPPLVANGVVTGYRLEYQLINDTEEVGVLQSMDISSPDTTSCVLRNLEAVSRYKFYLRSCTRVGCGPQVSEEIVLLFSSGLASIHGGISTQGWFIGLMCAVAVLTLIVLIACFVNRNKGGKYAVKEKEDLHPDLESQGMHDDTFCEYSDNDEKPLKGSQHSLSGQIKAEDSGDSLVDYGDEDAQFNEDGSFIGEYAGRKEKRVSMEVKGTTNQSKA</sequence>
<dbReference type="PROSITE" id="PS50835">
    <property type="entry name" value="IG_LIKE"/>
    <property type="match status" value="6"/>
</dbReference>
<dbReference type="SMART" id="SM00060">
    <property type="entry name" value="FN3"/>
    <property type="match status" value="4"/>
</dbReference>
<feature type="domain" description="Fibronectin type-III" evidence="28">
    <location>
        <begin position="745"/>
        <end position="847"/>
    </location>
</feature>
<keyword evidence="15 26" id="KW-1133">Transmembrane helix</keyword>
<keyword evidence="10" id="KW-0732">Signal</keyword>
<keyword evidence="19" id="KW-0325">Glycoprotein</keyword>
<dbReference type="Pfam" id="PF00041">
    <property type="entry name" value="fn3"/>
    <property type="match status" value="4"/>
</dbReference>
<evidence type="ECO:0000256" key="24">
    <source>
        <dbReference type="ARBA" id="ARBA00082292"/>
    </source>
</evidence>
<dbReference type="FunFam" id="2.60.40.10:FF:000418">
    <property type="entry name" value="Neural cell adhesion molecule L1-like protein"/>
    <property type="match status" value="1"/>
</dbReference>
<comment type="similarity">
    <text evidence="3">Belongs to the immunoglobulin superfamily. L1/neurofascin/NgCAM family.</text>
</comment>
<dbReference type="SMART" id="SM00409">
    <property type="entry name" value="IG"/>
    <property type="match status" value="6"/>
</dbReference>
<evidence type="ECO:0000256" key="10">
    <source>
        <dbReference type="ARBA" id="ARBA00022729"/>
    </source>
</evidence>
<keyword evidence="16 26" id="KW-0472">Membrane</keyword>
<feature type="domain" description="Ig-like" evidence="27">
    <location>
        <begin position="206"/>
        <end position="293"/>
    </location>
</feature>
<keyword evidence="30" id="KW-1185">Reference proteome</keyword>
<dbReference type="FunFam" id="2.60.40.10:FF:000010">
    <property type="entry name" value="receptor-type tyrosine-protein phosphatase delta isoform X1"/>
    <property type="match status" value="1"/>
</dbReference>
<dbReference type="InterPro" id="IPR003598">
    <property type="entry name" value="Ig_sub2"/>
</dbReference>
<dbReference type="InterPro" id="IPR036179">
    <property type="entry name" value="Ig-like_dom_sf"/>
</dbReference>
<dbReference type="PROSITE" id="PS50853">
    <property type="entry name" value="FN3"/>
    <property type="match status" value="4"/>
</dbReference>
<dbReference type="FunFam" id="2.60.40.10:FF:000367">
    <property type="entry name" value="Neural cell adhesion molecule L1-like protein"/>
    <property type="match status" value="1"/>
</dbReference>
<feature type="compositionally biased region" description="Basic and acidic residues" evidence="25">
    <location>
        <begin position="629"/>
        <end position="638"/>
    </location>
</feature>
<dbReference type="CDD" id="cd00063">
    <property type="entry name" value="FN3"/>
    <property type="match status" value="4"/>
</dbReference>
<keyword evidence="17" id="KW-1015">Disulfide bond</keyword>
<dbReference type="Pfam" id="PF13882">
    <property type="entry name" value="Bravo_FIGEY"/>
    <property type="match status" value="1"/>
</dbReference>
<evidence type="ECO:0000313" key="30">
    <source>
        <dbReference type="Proteomes" id="UP000694395"/>
    </source>
</evidence>
<dbReference type="Pfam" id="PF13927">
    <property type="entry name" value="Ig_3"/>
    <property type="match status" value="2"/>
</dbReference>
<feature type="domain" description="Ig-like" evidence="27">
    <location>
        <begin position="482"/>
        <end position="536"/>
    </location>
</feature>
<evidence type="ECO:0000256" key="23">
    <source>
        <dbReference type="ARBA" id="ARBA00072847"/>
    </source>
</evidence>
<evidence type="ECO:0000256" key="11">
    <source>
        <dbReference type="ARBA" id="ARBA00022737"/>
    </source>
</evidence>
<dbReference type="PANTHER" id="PTHR44170:SF45">
    <property type="entry name" value="NEURAL CELL ADHESION MOLECULE L1-LIKE PROTEIN ISOFORM X1"/>
    <property type="match status" value="1"/>
</dbReference>
<feature type="domain" description="Fibronectin type-III" evidence="28">
    <location>
        <begin position="547"/>
        <end position="642"/>
    </location>
</feature>
<evidence type="ECO:0000256" key="20">
    <source>
        <dbReference type="ARBA" id="ARBA00023319"/>
    </source>
</evidence>
<evidence type="ECO:0000256" key="26">
    <source>
        <dbReference type="SAM" id="Phobius"/>
    </source>
</evidence>
<evidence type="ECO:0000313" key="29">
    <source>
        <dbReference type="Ensembl" id="ENSOMYP00000037117.2"/>
    </source>
</evidence>
<keyword evidence="6" id="KW-1003">Cell membrane</keyword>
<evidence type="ECO:0000259" key="28">
    <source>
        <dbReference type="PROSITE" id="PS50853"/>
    </source>
</evidence>
<name>A0A8C7QHX8_ONCMY</name>
<keyword evidence="18" id="KW-0675">Receptor</keyword>
<evidence type="ECO:0000256" key="2">
    <source>
        <dbReference type="ARBA" id="ARBA00004498"/>
    </source>
</evidence>
<dbReference type="Pfam" id="PF07679">
    <property type="entry name" value="I-set"/>
    <property type="match status" value="2"/>
</dbReference>
<keyword evidence="20" id="KW-0393">Immunoglobulin domain</keyword>
<dbReference type="Ensembl" id="ENSOMYT00000040513.2">
    <property type="protein sequence ID" value="ENSOMYP00000037117.2"/>
    <property type="gene ID" value="ENSOMYG00000011770.2"/>
</dbReference>
<evidence type="ECO:0000256" key="1">
    <source>
        <dbReference type="ARBA" id="ARBA00004251"/>
    </source>
</evidence>
<proteinExistence type="inferred from homology"/>
<dbReference type="FunFam" id="2.60.40.10:FF:000005">
    <property type="entry name" value="Neuronal cell adhesion molecule"/>
    <property type="match status" value="1"/>
</dbReference>
<dbReference type="SUPFAM" id="SSF49265">
    <property type="entry name" value="Fibronectin type III"/>
    <property type="match status" value="2"/>
</dbReference>
<protein>
    <recommendedName>
        <fullName evidence="23">Neural cell adhesion molecule L1-like protein</fullName>
        <ecNumber evidence="5">3.1.3.48</ecNumber>
    </recommendedName>
    <alternativeName>
        <fullName evidence="24">Close homolog of L1</fullName>
    </alternativeName>
</protein>
<dbReference type="FunFam" id="2.60.40.10:FF:000057">
    <property type="entry name" value="neural cell adhesion molecule L1"/>
    <property type="match status" value="1"/>
</dbReference>
<dbReference type="GeneTree" id="ENSGT00940000165371"/>
<evidence type="ECO:0000256" key="4">
    <source>
        <dbReference type="ARBA" id="ARBA00010504"/>
    </source>
</evidence>
<evidence type="ECO:0000256" key="13">
    <source>
        <dbReference type="ARBA" id="ARBA00022889"/>
    </source>
</evidence>
<keyword evidence="13" id="KW-0130">Cell adhesion</keyword>
<dbReference type="InterPro" id="IPR026966">
    <property type="entry name" value="Neurofascin/L1/NrCAM_C"/>
</dbReference>
<evidence type="ECO:0000256" key="19">
    <source>
        <dbReference type="ARBA" id="ARBA00023180"/>
    </source>
</evidence>
<dbReference type="Gene3D" id="2.60.40.10">
    <property type="entry name" value="Immunoglobulins"/>
    <property type="match status" value="10"/>
</dbReference>
<evidence type="ECO:0000259" key="27">
    <source>
        <dbReference type="PROSITE" id="PS50835"/>
    </source>
</evidence>
<evidence type="ECO:0000256" key="16">
    <source>
        <dbReference type="ARBA" id="ARBA00023136"/>
    </source>
</evidence>
<dbReference type="FunFam" id="2.60.40.10:FF:000038">
    <property type="entry name" value="Neuronal cell adhesion molecule"/>
    <property type="match status" value="1"/>
</dbReference>
<dbReference type="GO" id="GO:0005886">
    <property type="term" value="C:plasma membrane"/>
    <property type="evidence" value="ECO:0007669"/>
    <property type="project" value="UniProtKB-SubCell"/>
</dbReference>
<feature type="domain" description="Ig-like" evidence="27">
    <location>
        <begin position="298"/>
        <end position="380"/>
    </location>
</feature>
<feature type="domain" description="Ig-like" evidence="27">
    <location>
        <begin position="102"/>
        <end position="189"/>
    </location>
</feature>
<evidence type="ECO:0000256" key="17">
    <source>
        <dbReference type="ARBA" id="ARBA00023157"/>
    </source>
</evidence>
<dbReference type="GO" id="GO:0098632">
    <property type="term" value="F:cell-cell adhesion mediator activity"/>
    <property type="evidence" value="ECO:0007669"/>
    <property type="project" value="TreeGrafter"/>
</dbReference>
<evidence type="ECO:0000256" key="21">
    <source>
        <dbReference type="ARBA" id="ARBA00051722"/>
    </source>
</evidence>
<dbReference type="GO" id="GO:0007411">
    <property type="term" value="P:axon guidance"/>
    <property type="evidence" value="ECO:0007669"/>
    <property type="project" value="TreeGrafter"/>
</dbReference>
<evidence type="ECO:0000256" key="22">
    <source>
        <dbReference type="ARBA" id="ARBA00062194"/>
    </source>
</evidence>
<comment type="subcellular location">
    <subcellularLocation>
        <location evidence="1">Cell membrane</location>
        <topology evidence="1">Single-pass type I membrane protein</topology>
    </subcellularLocation>
    <subcellularLocation>
        <location evidence="2">Secreted</location>
        <location evidence="2">Extracellular space</location>
        <location evidence="2">Extracellular matrix</location>
    </subcellularLocation>
</comment>
<dbReference type="PANTHER" id="PTHR44170">
    <property type="entry name" value="PROTEIN SIDEKICK"/>
    <property type="match status" value="1"/>
</dbReference>
<dbReference type="Proteomes" id="UP000694395">
    <property type="component" value="Chromosome 7"/>
</dbReference>
<evidence type="ECO:0000256" key="7">
    <source>
        <dbReference type="ARBA" id="ARBA00022525"/>
    </source>
</evidence>
<accession>A0A8C7QHX8</accession>
<dbReference type="InterPro" id="IPR036116">
    <property type="entry name" value="FN3_sf"/>
</dbReference>
<dbReference type="GO" id="GO:0030424">
    <property type="term" value="C:axon"/>
    <property type="evidence" value="ECO:0007669"/>
    <property type="project" value="TreeGrafter"/>
</dbReference>
<evidence type="ECO:0000256" key="8">
    <source>
        <dbReference type="ARBA" id="ARBA00022530"/>
    </source>
</evidence>
<evidence type="ECO:0000256" key="25">
    <source>
        <dbReference type="SAM" id="MobiDB-lite"/>
    </source>
</evidence>
<dbReference type="GO" id="GO:0007420">
    <property type="term" value="P:brain development"/>
    <property type="evidence" value="ECO:0007669"/>
    <property type="project" value="TreeGrafter"/>
</dbReference>
<keyword evidence="9 26" id="KW-0812">Transmembrane</keyword>
<feature type="region of interest" description="Disordered" evidence="25">
    <location>
        <begin position="1022"/>
        <end position="1048"/>
    </location>
</feature>
<dbReference type="InterPro" id="IPR013783">
    <property type="entry name" value="Ig-like_fold"/>
</dbReference>
<keyword evidence="12" id="KW-0378">Hydrolase</keyword>
<feature type="transmembrane region" description="Helical" evidence="26">
    <location>
        <begin position="962"/>
        <end position="983"/>
    </location>
</feature>
<dbReference type="SMART" id="SM00408">
    <property type="entry name" value="IGc2"/>
    <property type="match status" value="5"/>
</dbReference>
<evidence type="ECO:0000256" key="3">
    <source>
        <dbReference type="ARBA" id="ARBA00008588"/>
    </source>
</evidence>
<dbReference type="GO" id="GO:0004725">
    <property type="term" value="F:protein tyrosine phosphatase activity"/>
    <property type="evidence" value="ECO:0007669"/>
    <property type="project" value="UniProtKB-EC"/>
</dbReference>
<feature type="domain" description="Fibronectin type-III" evidence="28">
    <location>
        <begin position="647"/>
        <end position="740"/>
    </location>
</feature>
<reference evidence="29" key="2">
    <citation type="submission" date="2025-08" db="UniProtKB">
        <authorList>
            <consortium name="Ensembl"/>
        </authorList>
    </citation>
    <scope>IDENTIFICATION</scope>
</reference>
<evidence type="ECO:0000256" key="5">
    <source>
        <dbReference type="ARBA" id="ARBA00013064"/>
    </source>
</evidence>
<evidence type="ECO:0000256" key="9">
    <source>
        <dbReference type="ARBA" id="ARBA00022692"/>
    </source>
</evidence>
<comment type="similarity">
    <text evidence="4">Belongs to the protein-tyrosine phosphatase family. Receptor class 2A subfamily.</text>
</comment>
<dbReference type="InterPro" id="IPR007110">
    <property type="entry name" value="Ig-like_dom"/>
</dbReference>
<evidence type="ECO:0000256" key="12">
    <source>
        <dbReference type="ARBA" id="ARBA00022801"/>
    </source>
</evidence>
<dbReference type="InterPro" id="IPR003961">
    <property type="entry name" value="FN3_dom"/>
</dbReference>
<reference evidence="29" key="1">
    <citation type="submission" date="2020-07" db="EMBL/GenBank/DDBJ databases">
        <title>A long reads based de novo assembly of the rainbow trout Arlee double haploid line genome.</title>
        <authorList>
            <person name="Gao G."/>
            <person name="Palti Y."/>
        </authorList>
    </citation>
    <scope>NUCLEOTIDE SEQUENCE [LARGE SCALE GENOMIC DNA]</scope>
</reference>
<dbReference type="EC" id="3.1.3.48" evidence="5"/>
<dbReference type="SUPFAM" id="SSF48726">
    <property type="entry name" value="Immunoglobulin"/>
    <property type="match status" value="6"/>
</dbReference>
<keyword evidence="7" id="KW-0964">Secreted</keyword>
<organism evidence="29 30">
    <name type="scientific">Oncorhynchus mykiss</name>
    <name type="common">Rainbow trout</name>
    <name type="synonym">Salmo gairdneri</name>
    <dbReference type="NCBI Taxonomy" id="8022"/>
    <lineage>
        <taxon>Eukaryota</taxon>
        <taxon>Metazoa</taxon>
        <taxon>Chordata</taxon>
        <taxon>Craniata</taxon>
        <taxon>Vertebrata</taxon>
        <taxon>Euteleostomi</taxon>
        <taxon>Actinopterygii</taxon>
        <taxon>Neopterygii</taxon>
        <taxon>Teleostei</taxon>
        <taxon>Protacanthopterygii</taxon>
        <taxon>Salmoniformes</taxon>
        <taxon>Salmonidae</taxon>
        <taxon>Salmoninae</taxon>
        <taxon>Oncorhynchus</taxon>
    </lineage>
</organism>
<feature type="domain" description="Ig-like" evidence="27">
    <location>
        <begin position="7"/>
        <end position="94"/>
    </location>
</feature>
<keyword evidence="11" id="KW-0677">Repeat</keyword>
<reference evidence="29" key="3">
    <citation type="submission" date="2025-09" db="UniProtKB">
        <authorList>
            <consortium name="Ensembl"/>
        </authorList>
    </citation>
    <scope>IDENTIFICATION</scope>
</reference>
<dbReference type="AlphaFoldDB" id="A0A8C7QHX8"/>
<feature type="region of interest" description="Disordered" evidence="25">
    <location>
        <begin position="626"/>
        <end position="649"/>
    </location>
</feature>
<dbReference type="InterPro" id="IPR003599">
    <property type="entry name" value="Ig_sub"/>
</dbReference>
<evidence type="ECO:0000256" key="18">
    <source>
        <dbReference type="ARBA" id="ARBA00023170"/>
    </source>
</evidence>
<dbReference type="InterPro" id="IPR013098">
    <property type="entry name" value="Ig_I-set"/>
</dbReference>
<feature type="domain" description="Fibronectin type-III" evidence="28">
    <location>
        <begin position="849"/>
        <end position="948"/>
    </location>
</feature>
<keyword evidence="14" id="KW-0904">Protein phosphatase</keyword>